<name>A0ABU6T1J4_9FABA</name>
<sequence length="136" mass="14833">MQVNPKAAESLADPEEYPNLFEDWQVALAVESKAAETRNVYPPAEQYISHADKSHITLVEAFRSMQIEEGEEPLENGDSNHENGEDQYTEAQHNGEEGSQEEAVVVDADSTDGAVLVNGNEAEEEWGTNNEGGPSA</sequence>
<organism evidence="2 3">
    <name type="scientific">Stylosanthes scabra</name>
    <dbReference type="NCBI Taxonomy" id="79078"/>
    <lineage>
        <taxon>Eukaryota</taxon>
        <taxon>Viridiplantae</taxon>
        <taxon>Streptophyta</taxon>
        <taxon>Embryophyta</taxon>
        <taxon>Tracheophyta</taxon>
        <taxon>Spermatophyta</taxon>
        <taxon>Magnoliopsida</taxon>
        <taxon>eudicotyledons</taxon>
        <taxon>Gunneridae</taxon>
        <taxon>Pentapetalae</taxon>
        <taxon>rosids</taxon>
        <taxon>fabids</taxon>
        <taxon>Fabales</taxon>
        <taxon>Fabaceae</taxon>
        <taxon>Papilionoideae</taxon>
        <taxon>50 kb inversion clade</taxon>
        <taxon>dalbergioids sensu lato</taxon>
        <taxon>Dalbergieae</taxon>
        <taxon>Pterocarpus clade</taxon>
        <taxon>Stylosanthes</taxon>
    </lineage>
</organism>
<feature type="compositionally biased region" description="Polar residues" evidence="1">
    <location>
        <begin position="127"/>
        <end position="136"/>
    </location>
</feature>
<comment type="caution">
    <text evidence="2">The sequence shown here is derived from an EMBL/GenBank/DDBJ whole genome shotgun (WGS) entry which is preliminary data.</text>
</comment>
<proteinExistence type="predicted"/>
<feature type="region of interest" description="Disordered" evidence="1">
    <location>
        <begin position="64"/>
        <end position="136"/>
    </location>
</feature>
<accession>A0ABU6T1J4</accession>
<evidence type="ECO:0000256" key="1">
    <source>
        <dbReference type="SAM" id="MobiDB-lite"/>
    </source>
</evidence>
<protein>
    <submittedName>
        <fullName evidence="2">Uncharacterized protein</fullName>
    </submittedName>
</protein>
<evidence type="ECO:0000313" key="3">
    <source>
        <dbReference type="Proteomes" id="UP001341840"/>
    </source>
</evidence>
<dbReference type="EMBL" id="JASCZI010065052">
    <property type="protein sequence ID" value="MED6141853.1"/>
    <property type="molecule type" value="Genomic_DNA"/>
</dbReference>
<reference evidence="2 3" key="1">
    <citation type="journal article" date="2023" name="Plants (Basel)">
        <title>Bridging the Gap: Combining Genomics and Transcriptomics Approaches to Understand Stylosanthes scabra, an Orphan Legume from the Brazilian Caatinga.</title>
        <authorList>
            <person name="Ferreira-Neto J.R.C."/>
            <person name="da Silva M.D."/>
            <person name="Binneck E."/>
            <person name="de Melo N.F."/>
            <person name="da Silva R.H."/>
            <person name="de Melo A.L.T.M."/>
            <person name="Pandolfi V."/>
            <person name="Bustamante F.O."/>
            <person name="Brasileiro-Vidal A.C."/>
            <person name="Benko-Iseppon A.M."/>
        </authorList>
    </citation>
    <scope>NUCLEOTIDE SEQUENCE [LARGE SCALE GENOMIC DNA]</scope>
    <source>
        <tissue evidence="2">Leaves</tissue>
    </source>
</reference>
<keyword evidence="3" id="KW-1185">Reference proteome</keyword>
<dbReference type="Proteomes" id="UP001341840">
    <property type="component" value="Unassembled WGS sequence"/>
</dbReference>
<evidence type="ECO:0000313" key="2">
    <source>
        <dbReference type="EMBL" id="MED6141853.1"/>
    </source>
</evidence>
<gene>
    <name evidence="2" type="ORF">PIB30_107579</name>
</gene>